<dbReference type="GO" id="GO:0031505">
    <property type="term" value="P:fungal-type cell wall organization"/>
    <property type="evidence" value="ECO:0007669"/>
    <property type="project" value="TreeGrafter"/>
</dbReference>
<dbReference type="PANTHER" id="PTHR28154:SF1">
    <property type="entry name" value="CELL WALL SYNTHESIS PROTEIN KNH1-RELATED"/>
    <property type="match status" value="1"/>
</dbReference>
<organism evidence="6 7">
    <name type="scientific">Maudiozyma barnettii</name>
    <dbReference type="NCBI Taxonomy" id="61262"/>
    <lineage>
        <taxon>Eukaryota</taxon>
        <taxon>Fungi</taxon>
        <taxon>Dikarya</taxon>
        <taxon>Ascomycota</taxon>
        <taxon>Saccharomycotina</taxon>
        <taxon>Saccharomycetes</taxon>
        <taxon>Saccharomycetales</taxon>
        <taxon>Saccharomycetaceae</taxon>
        <taxon>Maudiozyma</taxon>
    </lineage>
</organism>
<feature type="signal peptide" evidence="4">
    <location>
        <begin position="1"/>
        <end position="20"/>
    </location>
</feature>
<name>A0A8H2VGB2_9SACH</name>
<evidence type="ECO:0000256" key="1">
    <source>
        <dbReference type="ARBA" id="ARBA00004010"/>
    </source>
</evidence>
<accession>A0A8H2VGB2</accession>
<dbReference type="Proteomes" id="UP000644660">
    <property type="component" value="Unassembled WGS sequence"/>
</dbReference>
<evidence type="ECO:0000256" key="4">
    <source>
        <dbReference type="SAM" id="SignalP"/>
    </source>
</evidence>
<evidence type="ECO:0000313" key="6">
    <source>
        <dbReference type="EMBL" id="CAB4254713.1"/>
    </source>
</evidence>
<feature type="domain" description="Yeast cell wall synthesis Kre9/Knh1 C-terminal" evidence="5">
    <location>
        <begin position="175"/>
        <end position="275"/>
    </location>
</feature>
<dbReference type="GeneID" id="64857719"/>
<comment type="function">
    <text evidence="1">Involved in cell wall beta(1-&gt;6) glucan synthesis.</text>
</comment>
<dbReference type="InterPro" id="IPR008659">
    <property type="entry name" value="Kre9/Knh1_C"/>
</dbReference>
<dbReference type="InterPro" id="IPR045328">
    <property type="entry name" value="Kre9/Knh1"/>
</dbReference>
<evidence type="ECO:0000256" key="3">
    <source>
        <dbReference type="ARBA" id="ARBA00022729"/>
    </source>
</evidence>
<evidence type="ECO:0000256" key="2">
    <source>
        <dbReference type="ARBA" id="ARBA00006816"/>
    </source>
</evidence>
<dbReference type="RefSeq" id="XP_041406557.1">
    <property type="nucleotide sequence ID" value="XM_041550623.1"/>
</dbReference>
<keyword evidence="3 4" id="KW-0732">Signal</keyword>
<comment type="similarity">
    <text evidence="2">Belongs to the KRE9/KNH1 family.</text>
</comment>
<keyword evidence="7" id="KW-1185">Reference proteome</keyword>
<proteinExistence type="inferred from homology"/>
<dbReference type="Pfam" id="PF05390">
    <property type="entry name" value="Kre9_KNH1_C"/>
    <property type="match status" value="1"/>
</dbReference>
<dbReference type="GO" id="GO:0005576">
    <property type="term" value="C:extracellular region"/>
    <property type="evidence" value="ECO:0007669"/>
    <property type="project" value="TreeGrafter"/>
</dbReference>
<sequence>MLLLQSIIIVLAQLSHIALADISITKPEAGDTYSPSSGEVTIPIQFSDNTDYPTVSDVNLFKIKICTGPSGAMNCPYSITQKLSPAQLKKTISTEDDSTVLYGYNVTFSSSVVGSGQYFLQINGLVDANNYAIHYSPRFLLKNMAGSVGTNTYTGLTAPAAQYNLPKKGAGGSIDSRSFTIPYTLQTGISRFAPMQMQPNTTVTKTTWTNKYPTSAVTYYSTMRKSFQQKTTITPGWSYTFISDYNYATVAACPSDNGGWYEPSKRQSLSVRKVNN</sequence>
<comment type="caution">
    <text evidence="6">The sequence shown here is derived from an EMBL/GenBank/DDBJ whole genome shotgun (WGS) entry which is preliminary data.</text>
</comment>
<protein>
    <submittedName>
        <fullName evidence="6">Similar to Saccharomyces cerevisiae YJL174W KRE9 Glycoprotein involved in cell wall beta- glucan assembly</fullName>
    </submittedName>
</protein>
<gene>
    <name evidence="6" type="ORF">KABA2_04S12606</name>
</gene>
<dbReference type="GO" id="GO:0006078">
    <property type="term" value="P:(1-&gt;6)-beta-D-glucan biosynthetic process"/>
    <property type="evidence" value="ECO:0007669"/>
    <property type="project" value="InterPro"/>
</dbReference>
<dbReference type="PANTHER" id="PTHR28154">
    <property type="entry name" value="CELL WALL SYNTHESIS PROTEIN KNH1-RELATED"/>
    <property type="match status" value="1"/>
</dbReference>
<evidence type="ECO:0000259" key="5">
    <source>
        <dbReference type="Pfam" id="PF05390"/>
    </source>
</evidence>
<dbReference type="AlphaFoldDB" id="A0A8H2VGB2"/>
<reference evidence="6 7" key="1">
    <citation type="submission" date="2020-05" db="EMBL/GenBank/DDBJ databases">
        <authorList>
            <person name="Casaregola S."/>
            <person name="Devillers H."/>
            <person name="Grondin C."/>
        </authorList>
    </citation>
    <scope>NUCLEOTIDE SEQUENCE [LARGE SCALE GENOMIC DNA]</scope>
    <source>
        <strain evidence="6 7">CLIB 1767</strain>
    </source>
</reference>
<dbReference type="GO" id="GO:0042546">
    <property type="term" value="P:cell wall biogenesis"/>
    <property type="evidence" value="ECO:0007669"/>
    <property type="project" value="InterPro"/>
</dbReference>
<feature type="chain" id="PRO_5034149033" evidence="4">
    <location>
        <begin position="21"/>
        <end position="276"/>
    </location>
</feature>
<evidence type="ECO:0000313" key="7">
    <source>
        <dbReference type="Proteomes" id="UP000644660"/>
    </source>
</evidence>
<dbReference type="EMBL" id="CAEFZW010000004">
    <property type="protein sequence ID" value="CAB4254713.1"/>
    <property type="molecule type" value="Genomic_DNA"/>
</dbReference>